<proteinExistence type="predicted"/>
<gene>
    <name evidence="1" type="ORF">G3M99_07315</name>
</gene>
<name>A0A6M0H1R8_9CLOT</name>
<sequence length="50" mass="5202">MSKQVCSLCAGKKLVKCDCTTDCVKNHCTCCGGSGQHACPECGGKGYTEK</sequence>
<comment type="caution">
    <text evidence="1">The sequence shown here is derived from an EMBL/GenBank/DDBJ whole genome shotgun (WGS) entry which is preliminary data.</text>
</comment>
<evidence type="ECO:0000313" key="1">
    <source>
        <dbReference type="EMBL" id="NEU04676.1"/>
    </source>
</evidence>
<evidence type="ECO:0000313" key="2">
    <source>
        <dbReference type="Proteomes" id="UP000481872"/>
    </source>
</evidence>
<dbReference type="Proteomes" id="UP000481872">
    <property type="component" value="Unassembled WGS sequence"/>
</dbReference>
<dbReference type="AlphaFoldDB" id="A0A6M0H1R8"/>
<protein>
    <submittedName>
        <fullName evidence="1">Uncharacterized protein</fullName>
    </submittedName>
</protein>
<dbReference type="RefSeq" id="WP_010293700.1">
    <property type="nucleotide sequence ID" value="NZ_CABKRL010000001.1"/>
</dbReference>
<reference evidence="1 2" key="1">
    <citation type="submission" date="2020-02" db="EMBL/GenBank/DDBJ databases">
        <title>Genome assembly of a novel Clostridium senegalense strain.</title>
        <authorList>
            <person name="Gupta T.B."/>
            <person name="Jauregui R."/>
            <person name="Maclean P."/>
            <person name="Nawarathana A."/>
            <person name="Brightwell G."/>
        </authorList>
    </citation>
    <scope>NUCLEOTIDE SEQUENCE [LARGE SCALE GENOMIC DNA]</scope>
    <source>
        <strain evidence="1 2">AGRFS4</strain>
    </source>
</reference>
<dbReference type="EMBL" id="JAAGPU010000011">
    <property type="protein sequence ID" value="NEU04676.1"/>
    <property type="molecule type" value="Genomic_DNA"/>
</dbReference>
<accession>A0A6M0H1R8</accession>
<keyword evidence="2" id="KW-1185">Reference proteome</keyword>
<organism evidence="1 2">
    <name type="scientific">Clostridium senegalense</name>
    <dbReference type="NCBI Taxonomy" id="1465809"/>
    <lineage>
        <taxon>Bacteria</taxon>
        <taxon>Bacillati</taxon>
        <taxon>Bacillota</taxon>
        <taxon>Clostridia</taxon>
        <taxon>Eubacteriales</taxon>
        <taxon>Clostridiaceae</taxon>
        <taxon>Clostridium</taxon>
    </lineage>
</organism>